<comment type="caution">
    <text evidence="6">The sequence shown here is derived from an EMBL/GenBank/DDBJ whole genome shotgun (WGS) entry which is preliminary data.</text>
</comment>
<evidence type="ECO:0000313" key="7">
    <source>
        <dbReference type="Proteomes" id="UP001162164"/>
    </source>
</evidence>
<dbReference type="Pfam" id="PF00501">
    <property type="entry name" value="AMP-binding"/>
    <property type="match status" value="1"/>
</dbReference>
<keyword evidence="3" id="KW-0443">Lipid metabolism</keyword>
<proteinExistence type="predicted"/>
<keyword evidence="1" id="KW-0436">Ligase</keyword>
<dbReference type="SUPFAM" id="SSF56801">
    <property type="entry name" value="Acetyl-CoA synthetase-like"/>
    <property type="match status" value="1"/>
</dbReference>
<dbReference type="Proteomes" id="UP001162164">
    <property type="component" value="Unassembled WGS sequence"/>
</dbReference>
<dbReference type="PANTHER" id="PTHR43272">
    <property type="entry name" value="LONG-CHAIN-FATTY-ACID--COA LIGASE"/>
    <property type="match status" value="1"/>
</dbReference>
<keyword evidence="7" id="KW-1185">Reference proteome</keyword>
<organism evidence="6 7">
    <name type="scientific">Molorchus minor</name>
    <dbReference type="NCBI Taxonomy" id="1323400"/>
    <lineage>
        <taxon>Eukaryota</taxon>
        <taxon>Metazoa</taxon>
        <taxon>Ecdysozoa</taxon>
        <taxon>Arthropoda</taxon>
        <taxon>Hexapoda</taxon>
        <taxon>Insecta</taxon>
        <taxon>Pterygota</taxon>
        <taxon>Neoptera</taxon>
        <taxon>Endopterygota</taxon>
        <taxon>Coleoptera</taxon>
        <taxon>Polyphaga</taxon>
        <taxon>Cucujiformia</taxon>
        <taxon>Chrysomeloidea</taxon>
        <taxon>Cerambycidae</taxon>
        <taxon>Lamiinae</taxon>
        <taxon>Monochamini</taxon>
        <taxon>Molorchus</taxon>
    </lineage>
</organism>
<protein>
    <recommendedName>
        <fullName evidence="4">long-chain-fatty-acid--CoA ligase</fullName>
        <ecNumber evidence="4">6.2.1.3</ecNumber>
    </recommendedName>
</protein>
<dbReference type="InterPro" id="IPR000873">
    <property type="entry name" value="AMP-dep_synth/lig_dom"/>
</dbReference>
<dbReference type="PANTHER" id="PTHR43272:SF32">
    <property type="entry name" value="AMP-DEPENDENT SYNTHETASE_LIGASE DOMAIN-CONTAINING PROTEIN"/>
    <property type="match status" value="1"/>
</dbReference>
<gene>
    <name evidence="6" type="ORF">NQ317_019539</name>
</gene>
<dbReference type="Gene3D" id="3.40.50.12780">
    <property type="entry name" value="N-terminal domain of ligase-like"/>
    <property type="match status" value="1"/>
</dbReference>
<accession>A0ABQ9J5L5</accession>
<evidence type="ECO:0000256" key="4">
    <source>
        <dbReference type="ARBA" id="ARBA00026121"/>
    </source>
</evidence>
<evidence type="ECO:0000256" key="2">
    <source>
        <dbReference type="ARBA" id="ARBA00022832"/>
    </source>
</evidence>
<evidence type="ECO:0000256" key="1">
    <source>
        <dbReference type="ARBA" id="ARBA00022598"/>
    </source>
</evidence>
<dbReference type="EMBL" id="JAPWTJ010001205">
    <property type="protein sequence ID" value="KAJ8973273.1"/>
    <property type="molecule type" value="Genomic_DNA"/>
</dbReference>
<sequence>MTQMYNNGPDQVVPTEDTIVVKADEYTRLRIPETGKAIETTSPISVPGLLARTAKEFPNSTALAQKSQWSVGNAYLHYLEKVRICAKAFLYLGLERSHSVCILGFNSPEWLISDIGAIFAGGIAVGIYTTNSPEACLHCALVSDANIVVVENDTQLQKILPFKSKLPHLKAIVQYTGQPTDANVITWEKLMKIGEEQPDDLLEESLKRIAINECCTLVFTSGTVGNPKAVMLNHDNLTWDALAITERLTLDRGSEFIVSYLPLSHVAAQVMDIYVSMTIGATVYFADKDALKGSLVNTLIEVKPTKFLAVPRVWEKIHEKMMQVAAQNGYLKKAIASWAKGHALQYHLDKIKGIRSKSWGYTLARALIFRRIKDAIGLNRCTLCVSAAAPLAPELKKYFLSIDIPIMDVFGMSEASGAHTMCVENATNLETIGMTIPGMKTKLANPENDQGELCMYGRHIFMGYLNDLEKTLETIDSDGWLHTGDLGRIDEKGLVYITGRLKELIITAGGENIPPVSLEQAVKAELPCISNATKRKFLSILLTFKTEVEGDNGAPLDTLTSAVQEWLRSLGCPATTVTEVLQAGPDPKLLNALKEGLDRVNQVATSNAQRIQKLAILPADFSIVTGELGPTMKVKRKVVEKKYADIIEKIYN</sequence>
<feature type="domain" description="AMP-dependent synthetase/ligase" evidence="5">
    <location>
        <begin position="51"/>
        <end position="465"/>
    </location>
</feature>
<keyword evidence="2" id="KW-0276">Fatty acid metabolism</keyword>
<reference evidence="6" key="1">
    <citation type="journal article" date="2023" name="Insect Mol. Biol.">
        <title>Genome sequencing provides insights into the evolution of gene families encoding plant cell wall-degrading enzymes in longhorned beetles.</title>
        <authorList>
            <person name="Shin N.R."/>
            <person name="Okamura Y."/>
            <person name="Kirsch R."/>
            <person name="Pauchet Y."/>
        </authorList>
    </citation>
    <scope>NUCLEOTIDE SEQUENCE</scope>
    <source>
        <strain evidence="6">MMC_N1</strain>
    </source>
</reference>
<evidence type="ECO:0000256" key="3">
    <source>
        <dbReference type="ARBA" id="ARBA00023098"/>
    </source>
</evidence>
<dbReference type="InterPro" id="IPR042099">
    <property type="entry name" value="ANL_N_sf"/>
</dbReference>
<name>A0ABQ9J5L5_9CUCU</name>
<evidence type="ECO:0000259" key="5">
    <source>
        <dbReference type="Pfam" id="PF00501"/>
    </source>
</evidence>
<dbReference type="EC" id="6.2.1.3" evidence="4"/>
<evidence type="ECO:0000313" key="6">
    <source>
        <dbReference type="EMBL" id="KAJ8973273.1"/>
    </source>
</evidence>